<dbReference type="Proteomes" id="UP001217089">
    <property type="component" value="Unassembled WGS sequence"/>
</dbReference>
<sequence length="390" mass="44986">MEREAELSNDIILQRYLPLSDTRTVSTITNGFTGIQEGTKMAPQPKSLSQKMSSHIAILLVFIIIAIIALFLTVVISVAVFNNNFTIDLIQSLHAHIERQEENINNISTVVKNLQEYVDRQQYLVYFLILFLYCLGFAVQDFVFDKSTSHTDIYISKDRRTISNRYEEGMLWVSDGSLQNYYGVIGRRVFTKTDIVYFEIEVYYKLWDNITFDTALIFEVGFSTEDTIDGYHYLGGQNKSWSFMCINDLDSSSVVLAYEISRGQIFSLKTITSNVKGETYQGRFGFFVDGPRRKIAVYDILEEKLLKTFENVEFEEVIHPVFGVFNGQKIEAKVTLHTRQYIKAIPKWLEKTLLKRLTIIKMHHSLSSIGYLFHVILYGSVFKQDDIVAT</sequence>
<accession>A0ABQ9EKF7</accession>
<feature type="transmembrane region" description="Helical" evidence="1">
    <location>
        <begin position="56"/>
        <end position="81"/>
    </location>
</feature>
<organism evidence="3 4">
    <name type="scientific">Tegillarca granosa</name>
    <name type="common">Malaysian cockle</name>
    <name type="synonym">Anadara granosa</name>
    <dbReference type="NCBI Taxonomy" id="220873"/>
    <lineage>
        <taxon>Eukaryota</taxon>
        <taxon>Metazoa</taxon>
        <taxon>Spiralia</taxon>
        <taxon>Lophotrochozoa</taxon>
        <taxon>Mollusca</taxon>
        <taxon>Bivalvia</taxon>
        <taxon>Autobranchia</taxon>
        <taxon>Pteriomorphia</taxon>
        <taxon>Arcoida</taxon>
        <taxon>Arcoidea</taxon>
        <taxon>Arcidae</taxon>
        <taxon>Tegillarca</taxon>
    </lineage>
</organism>
<dbReference type="InterPro" id="IPR013320">
    <property type="entry name" value="ConA-like_dom_sf"/>
</dbReference>
<evidence type="ECO:0000259" key="2">
    <source>
        <dbReference type="PROSITE" id="PS50188"/>
    </source>
</evidence>
<keyword evidence="1" id="KW-0812">Transmembrane</keyword>
<reference evidence="3 4" key="1">
    <citation type="submission" date="2022-12" db="EMBL/GenBank/DDBJ databases">
        <title>Chromosome-level genome of Tegillarca granosa.</title>
        <authorList>
            <person name="Kim J."/>
        </authorList>
    </citation>
    <scope>NUCLEOTIDE SEQUENCE [LARGE SCALE GENOMIC DNA]</scope>
    <source>
        <strain evidence="3">Teg-2019</strain>
        <tissue evidence="3">Adductor muscle</tissue>
    </source>
</reference>
<name>A0ABQ9EKF7_TEGGR</name>
<feature type="domain" description="B30.2/SPRY" evidence="2">
    <location>
        <begin position="122"/>
        <end position="341"/>
    </location>
</feature>
<dbReference type="PROSITE" id="PS50188">
    <property type="entry name" value="B302_SPRY"/>
    <property type="match status" value="1"/>
</dbReference>
<keyword evidence="1" id="KW-1133">Transmembrane helix</keyword>
<dbReference type="SUPFAM" id="SSF49899">
    <property type="entry name" value="Concanavalin A-like lectins/glucanases"/>
    <property type="match status" value="1"/>
</dbReference>
<dbReference type="EMBL" id="JARBDR010000903">
    <property type="protein sequence ID" value="KAJ8304876.1"/>
    <property type="molecule type" value="Genomic_DNA"/>
</dbReference>
<keyword evidence="1" id="KW-0472">Membrane</keyword>
<dbReference type="InterPro" id="IPR043136">
    <property type="entry name" value="B30.2/SPRY_sf"/>
</dbReference>
<feature type="transmembrane region" description="Helical" evidence="1">
    <location>
        <begin position="123"/>
        <end position="144"/>
    </location>
</feature>
<evidence type="ECO:0000313" key="4">
    <source>
        <dbReference type="Proteomes" id="UP001217089"/>
    </source>
</evidence>
<evidence type="ECO:0000256" key="1">
    <source>
        <dbReference type="SAM" id="Phobius"/>
    </source>
</evidence>
<keyword evidence="4" id="KW-1185">Reference proteome</keyword>
<dbReference type="Gene3D" id="2.60.120.920">
    <property type="match status" value="1"/>
</dbReference>
<evidence type="ECO:0000313" key="3">
    <source>
        <dbReference type="EMBL" id="KAJ8304876.1"/>
    </source>
</evidence>
<dbReference type="InterPro" id="IPR001870">
    <property type="entry name" value="B30.2/SPRY"/>
</dbReference>
<proteinExistence type="predicted"/>
<comment type="caution">
    <text evidence="3">The sequence shown here is derived from an EMBL/GenBank/DDBJ whole genome shotgun (WGS) entry which is preliminary data.</text>
</comment>
<gene>
    <name evidence="3" type="ORF">KUTeg_018459</name>
</gene>
<protein>
    <recommendedName>
        <fullName evidence="2">B30.2/SPRY domain-containing protein</fullName>
    </recommendedName>
</protein>